<keyword evidence="1" id="KW-0472">Membrane</keyword>
<dbReference type="Gene3D" id="3.20.20.370">
    <property type="entry name" value="Glycoside hydrolase/deacetylase"/>
    <property type="match status" value="1"/>
</dbReference>
<keyword evidence="1" id="KW-0812">Transmembrane</keyword>
<dbReference type="GO" id="GO:0005975">
    <property type="term" value="P:carbohydrate metabolic process"/>
    <property type="evidence" value="ECO:0007669"/>
    <property type="project" value="InterPro"/>
</dbReference>
<dbReference type="SUPFAM" id="SSF88713">
    <property type="entry name" value="Glycoside hydrolase/deacetylase"/>
    <property type="match status" value="1"/>
</dbReference>
<dbReference type="OrthoDB" id="9784811at2"/>
<dbReference type="PANTHER" id="PTHR30105">
    <property type="entry name" value="UNCHARACTERIZED YIBQ-RELATED"/>
    <property type="match status" value="1"/>
</dbReference>
<dbReference type="STRING" id="1519643.SAMN06295933_0465"/>
<keyword evidence="3" id="KW-1185">Reference proteome</keyword>
<feature type="transmembrane region" description="Helical" evidence="1">
    <location>
        <begin position="29"/>
        <end position="51"/>
    </location>
</feature>
<name>A0A1X7C833_9BACT</name>
<dbReference type="PANTHER" id="PTHR30105:SF2">
    <property type="entry name" value="DIVERGENT POLYSACCHARIDE DEACETYLASE SUPERFAMILY"/>
    <property type="match status" value="1"/>
</dbReference>
<dbReference type="InterPro" id="IPR006837">
    <property type="entry name" value="Divergent_DAC"/>
</dbReference>
<dbReference type="AlphaFoldDB" id="A0A1X7C833"/>
<evidence type="ECO:0008006" key="4">
    <source>
        <dbReference type="Google" id="ProtNLM"/>
    </source>
</evidence>
<keyword evidence="1" id="KW-1133">Transmembrane helix</keyword>
<accession>A0A1X7C833</accession>
<dbReference type="InterPro" id="IPR011330">
    <property type="entry name" value="Glyco_hydro/deAcase_b/a-brl"/>
</dbReference>
<protein>
    <recommendedName>
        <fullName evidence="4">Divergent polysaccharide deacetylase</fullName>
    </recommendedName>
</protein>
<dbReference type="Pfam" id="PF04748">
    <property type="entry name" value="Polysacc_deac_2"/>
    <property type="match status" value="1"/>
</dbReference>
<evidence type="ECO:0000313" key="3">
    <source>
        <dbReference type="Proteomes" id="UP000192906"/>
    </source>
</evidence>
<sequence>MELNTSDQNNKPEIPENNPGIRAYLSKPFGIAIATIATASFICMIIALMIFSDSNSIAEHKESIPLEQQGFASENSTNPYEEIEQDDLEDLVKIADLSLINELKSADVSMSDLKLEDVTLKKYHGRFFHFQQLRFPLKGNKQSFIKSVNNRLTSAGLTASIQKVADDCWLLSINKVPTHKFFIDTVTQQEETAELKIDPNAPKMAIVIDDMGENVNIAQKLADLNVHITFSIWPNSSHASEVARIGKRSNNEIMIHLPMQPKGYPKVHPGADALLIGMNAKTIQQRVLDAIKKIPDATGINNHMGSRFTENLVGMQEVMIPLHQKKIFFLDSRTTAKSTAQEAAKKANVTLYERNIFLDNVKDVSAIKFQLAKAAKIARTRGQSIAIGHPHPETIEAIRQWAIESNGRIRIVPVRKLTPHR</sequence>
<evidence type="ECO:0000256" key="1">
    <source>
        <dbReference type="SAM" id="Phobius"/>
    </source>
</evidence>
<gene>
    <name evidence="2" type="ORF">SAMN06295933_0465</name>
</gene>
<dbReference type="CDD" id="cd10936">
    <property type="entry name" value="CE4_DAC2"/>
    <property type="match status" value="1"/>
</dbReference>
<dbReference type="RefSeq" id="WP_085097703.1">
    <property type="nucleotide sequence ID" value="NZ_FWZU01000001.1"/>
</dbReference>
<dbReference type="Proteomes" id="UP000192906">
    <property type="component" value="Unassembled WGS sequence"/>
</dbReference>
<proteinExistence type="predicted"/>
<organism evidence="2 3">
    <name type="scientific">Desulfovibrio gilichinskyi</name>
    <dbReference type="NCBI Taxonomy" id="1519643"/>
    <lineage>
        <taxon>Bacteria</taxon>
        <taxon>Pseudomonadati</taxon>
        <taxon>Thermodesulfobacteriota</taxon>
        <taxon>Desulfovibrionia</taxon>
        <taxon>Desulfovibrionales</taxon>
        <taxon>Desulfovibrionaceae</taxon>
        <taxon>Desulfovibrio</taxon>
    </lineage>
</organism>
<reference evidence="3" key="1">
    <citation type="submission" date="2017-04" db="EMBL/GenBank/DDBJ databases">
        <authorList>
            <person name="Varghese N."/>
            <person name="Submissions S."/>
        </authorList>
    </citation>
    <scope>NUCLEOTIDE SEQUENCE [LARGE SCALE GENOMIC DNA]</scope>
    <source>
        <strain evidence="3">K3S</strain>
    </source>
</reference>
<evidence type="ECO:0000313" key="2">
    <source>
        <dbReference type="EMBL" id="SME91616.1"/>
    </source>
</evidence>
<dbReference type="EMBL" id="FWZU01000001">
    <property type="protein sequence ID" value="SME91616.1"/>
    <property type="molecule type" value="Genomic_DNA"/>
</dbReference>